<reference evidence="2 3" key="1">
    <citation type="submission" date="2024-01" db="EMBL/GenBank/DDBJ databases">
        <title>Genomic insights into the taxonomy and metabolism of the cyanobacterium Pannus brasiliensis CCIBt3594.</title>
        <authorList>
            <person name="Machado M."/>
            <person name="Botero N.B."/>
            <person name="Andreote A.P.D."/>
            <person name="Feitosa A.M.T."/>
            <person name="Popin R."/>
            <person name="Sivonen K."/>
            <person name="Fiore M.F."/>
        </authorList>
    </citation>
    <scope>NUCLEOTIDE SEQUENCE [LARGE SCALE GENOMIC DNA]</scope>
    <source>
        <strain evidence="2 3">CCIBt3594</strain>
    </source>
</reference>
<dbReference type="RefSeq" id="WP_332866737.1">
    <property type="nucleotide sequence ID" value="NZ_JBAFSM010000043.1"/>
</dbReference>
<feature type="coiled-coil region" evidence="1">
    <location>
        <begin position="203"/>
        <end position="259"/>
    </location>
</feature>
<dbReference type="AlphaFoldDB" id="A0AAW9QY47"/>
<dbReference type="EMBL" id="JBAFSM010000043">
    <property type="protein sequence ID" value="MEG3439252.1"/>
    <property type="molecule type" value="Genomic_DNA"/>
</dbReference>
<evidence type="ECO:0000313" key="3">
    <source>
        <dbReference type="Proteomes" id="UP001328733"/>
    </source>
</evidence>
<comment type="caution">
    <text evidence="2">The sequence shown here is derived from an EMBL/GenBank/DDBJ whole genome shotgun (WGS) entry which is preliminary data.</text>
</comment>
<organism evidence="2 3">
    <name type="scientific">Pannus brasiliensis CCIBt3594</name>
    <dbReference type="NCBI Taxonomy" id="1427578"/>
    <lineage>
        <taxon>Bacteria</taxon>
        <taxon>Bacillati</taxon>
        <taxon>Cyanobacteriota</taxon>
        <taxon>Cyanophyceae</taxon>
        <taxon>Oscillatoriophycideae</taxon>
        <taxon>Chroococcales</taxon>
        <taxon>Microcystaceae</taxon>
        <taxon>Pannus</taxon>
    </lineage>
</organism>
<name>A0AAW9QY47_9CHRO</name>
<evidence type="ECO:0000256" key="1">
    <source>
        <dbReference type="SAM" id="Coils"/>
    </source>
</evidence>
<keyword evidence="1" id="KW-0175">Coiled coil</keyword>
<proteinExistence type="predicted"/>
<keyword evidence="3" id="KW-1185">Reference proteome</keyword>
<protein>
    <submittedName>
        <fullName evidence="2">Uncharacterized protein</fullName>
    </submittedName>
</protein>
<sequence>MYKDEIVEEIHRIREEYARSLNYDLSAIVADLQSREFEGEWEEVDLSRKNDPKNWNDSLLKDDTLMNDRENLVRKESNRYRILKIFYDTLGERSNSTLNESDIVGHLVEKREMSDKEAESAINHLINEGLLQSAYFGAISITHEGFKEIEASIKYPDRSTKHFSNKAIHFYNIAVAGDYIMGDNINTDLRGTNISGNVAGQVRDNAQQNASNFSQNINQTVDEIAKLIDSLRDIAMNFPEEYEEQRKEALDHLEDLQEEIITPEKRKPSKIKANLMALGGTACIVAGHIAGATDFVNNFTDLANKAGFTLSDLNLPQLIQSSPK</sequence>
<dbReference type="Proteomes" id="UP001328733">
    <property type="component" value="Unassembled WGS sequence"/>
</dbReference>
<accession>A0AAW9QY47</accession>
<gene>
    <name evidence="2" type="ORF">V0288_19155</name>
</gene>
<evidence type="ECO:0000313" key="2">
    <source>
        <dbReference type="EMBL" id="MEG3439252.1"/>
    </source>
</evidence>